<name>A0A102KIB6_9BURK</name>
<organism evidence="1 2">
    <name type="scientific">Burkholderia ubonensis</name>
    <dbReference type="NCBI Taxonomy" id="101571"/>
    <lineage>
        <taxon>Bacteria</taxon>
        <taxon>Pseudomonadati</taxon>
        <taxon>Pseudomonadota</taxon>
        <taxon>Betaproteobacteria</taxon>
        <taxon>Burkholderiales</taxon>
        <taxon>Burkholderiaceae</taxon>
        <taxon>Burkholderia</taxon>
        <taxon>Burkholderia cepacia complex</taxon>
    </lineage>
</organism>
<dbReference type="EMBL" id="LOTN01000052">
    <property type="protein sequence ID" value="KUZ85275.1"/>
    <property type="molecule type" value="Genomic_DNA"/>
</dbReference>
<dbReference type="RefSeq" id="WP_059636109.1">
    <property type="nucleotide sequence ID" value="NZ_LOTK01000009.1"/>
</dbReference>
<reference evidence="1 2" key="1">
    <citation type="submission" date="2015-11" db="EMBL/GenBank/DDBJ databases">
        <title>Expanding the genomic diversity of Burkholderia species for the development of highly accurate diagnostics.</title>
        <authorList>
            <person name="Sahl J."/>
            <person name="Keim P."/>
            <person name="Wagner D."/>
        </authorList>
    </citation>
    <scope>NUCLEOTIDE SEQUENCE [LARGE SCALE GENOMIC DNA]</scope>
    <source>
        <strain evidence="1 2">RF32-BP4</strain>
    </source>
</reference>
<evidence type="ECO:0000313" key="2">
    <source>
        <dbReference type="Proteomes" id="UP000065521"/>
    </source>
</evidence>
<proteinExistence type="predicted"/>
<dbReference type="Proteomes" id="UP000065521">
    <property type="component" value="Unassembled WGS sequence"/>
</dbReference>
<comment type="caution">
    <text evidence="1">The sequence shown here is derived from an EMBL/GenBank/DDBJ whole genome shotgun (WGS) entry which is preliminary data.</text>
</comment>
<sequence length="259" mass="27272">MKPIKPVHARYGNGPLQAAVLSPVLPAWDEGRFFEPLVRPLVDAGYRVTIYDTLSMLSEESEGIDAFAARWSAHLAASGPFDLLAGGALGGAVVQAMLGAPWVADVPRILLISAPNLADETLDTRLGALAELGRRGDVAHALARLDSLVAPEGAPVAHASAAPAAHGSRATEAARLARGFALLLGIDVRAAVDRYAGRLLNVYGERSQLVRRCNIHLRDTPSQAAIGIPNGGMRPLTDDLARVCAAVRAHLDIDVPQLT</sequence>
<dbReference type="InterPro" id="IPR029058">
    <property type="entry name" value="AB_hydrolase_fold"/>
</dbReference>
<protein>
    <recommendedName>
        <fullName evidence="3">Alpha/beta hydrolase</fullName>
    </recommendedName>
</protein>
<accession>A0A102KIB6</accession>
<dbReference type="Gene3D" id="3.40.50.1820">
    <property type="entry name" value="alpha/beta hydrolase"/>
    <property type="match status" value="1"/>
</dbReference>
<dbReference type="AlphaFoldDB" id="A0A102KIB6"/>
<evidence type="ECO:0008006" key="3">
    <source>
        <dbReference type="Google" id="ProtNLM"/>
    </source>
</evidence>
<evidence type="ECO:0000313" key="1">
    <source>
        <dbReference type="EMBL" id="KUZ85275.1"/>
    </source>
</evidence>
<gene>
    <name evidence="1" type="ORF">WI38_24730</name>
</gene>
<dbReference type="SUPFAM" id="SSF53474">
    <property type="entry name" value="alpha/beta-Hydrolases"/>
    <property type="match status" value="1"/>
</dbReference>